<proteinExistence type="predicted"/>
<comment type="caution">
    <text evidence="1">The sequence shown here is derived from an EMBL/GenBank/DDBJ whole genome shotgun (WGS) entry which is preliminary data.</text>
</comment>
<gene>
    <name evidence="1" type="ORF">PPG34_05750</name>
</gene>
<dbReference type="InterPro" id="IPR027417">
    <property type="entry name" value="P-loop_NTPase"/>
</dbReference>
<evidence type="ECO:0000313" key="1">
    <source>
        <dbReference type="EMBL" id="MDT7041847.1"/>
    </source>
</evidence>
<evidence type="ECO:0000313" key="2">
    <source>
        <dbReference type="Proteomes" id="UP001250932"/>
    </source>
</evidence>
<dbReference type="Gene3D" id="3.40.50.300">
    <property type="entry name" value="P-loop containing nucleotide triphosphate hydrolases"/>
    <property type="match status" value="1"/>
</dbReference>
<accession>A0ABU3K602</accession>
<dbReference type="RefSeq" id="WP_313832195.1">
    <property type="nucleotide sequence ID" value="NZ_JAQOUE010000001.1"/>
</dbReference>
<organism evidence="1 2">
    <name type="scientific">Candidatus Nitronereus thalassa</name>
    <dbReference type="NCBI Taxonomy" id="3020898"/>
    <lineage>
        <taxon>Bacteria</taxon>
        <taxon>Pseudomonadati</taxon>
        <taxon>Nitrospirota</taxon>
        <taxon>Nitrospiria</taxon>
        <taxon>Nitrospirales</taxon>
        <taxon>Nitrospiraceae</taxon>
        <taxon>Candidatus Nitronereus</taxon>
    </lineage>
</organism>
<dbReference type="EMBL" id="JAQOUE010000001">
    <property type="protein sequence ID" value="MDT7041847.1"/>
    <property type="molecule type" value="Genomic_DNA"/>
</dbReference>
<keyword evidence="2" id="KW-1185">Reference proteome</keyword>
<dbReference type="Proteomes" id="UP001250932">
    <property type="component" value="Unassembled WGS sequence"/>
</dbReference>
<name>A0ABU3K602_9BACT</name>
<dbReference type="Pfam" id="PF13469">
    <property type="entry name" value="Sulfotransfer_3"/>
    <property type="match status" value="1"/>
</dbReference>
<reference evidence="1 2" key="1">
    <citation type="journal article" date="2023" name="ISME J.">
        <title>Cultivation and genomic characterization of novel and ubiquitous marine nitrite-oxidizing bacteria from the Nitrospirales.</title>
        <authorList>
            <person name="Mueller A.J."/>
            <person name="Daebeler A."/>
            <person name="Herbold C.W."/>
            <person name="Kirkegaard R.H."/>
            <person name="Daims H."/>
        </authorList>
    </citation>
    <scope>NUCLEOTIDE SEQUENCE [LARGE SCALE GENOMIC DNA]</scope>
    <source>
        <strain evidence="1 2">EB</strain>
    </source>
</reference>
<sequence>MSRDTKPFFIVSSGRSGTQLMEKVFGLYPQVEMHHEYLCTHVQPLAVRYYMGLISLDEVCQELSTYHGAAINYSTRGFWGDSSNKLSWLIEALDRLFPNAKFIYIVRDGRKVTSSFFHKLGHECYDDRSTNILQNHIDHPDQLSAPPPEKKYWWNLPPAGSAMAHEFRGFNQFQRICFHWGEVNRWIQRTLAPLGESRKRIYKLEELVSNPDAVEDMLSFLGLPIDQEIFSLIKHPHNVGTPIDRLLTDEQRLDLMTIAGDVMRQFGYDRTEEYRMEYDSIPEPEPSWATSP</sequence>
<dbReference type="SUPFAM" id="SSF52540">
    <property type="entry name" value="P-loop containing nucleoside triphosphate hydrolases"/>
    <property type="match status" value="1"/>
</dbReference>
<protein>
    <submittedName>
        <fullName evidence="1">Sulfotransferase</fullName>
    </submittedName>
</protein>